<dbReference type="InterPro" id="IPR012944">
    <property type="entry name" value="SusD_RagB_dom"/>
</dbReference>
<dbReference type="Gene3D" id="1.25.40.390">
    <property type="match status" value="1"/>
</dbReference>
<reference evidence="8" key="2">
    <citation type="journal article" date="2021" name="PeerJ">
        <title>Extensive microbial diversity within the chicken gut microbiome revealed by metagenomics and culture.</title>
        <authorList>
            <person name="Gilroy R."/>
            <person name="Ravi A."/>
            <person name="Getino M."/>
            <person name="Pursley I."/>
            <person name="Horton D.L."/>
            <person name="Alikhan N.F."/>
            <person name="Baker D."/>
            <person name="Gharbi K."/>
            <person name="Hall N."/>
            <person name="Watson M."/>
            <person name="Adriaenssens E.M."/>
            <person name="Foster-Nyarko E."/>
            <person name="Jarju S."/>
            <person name="Secka A."/>
            <person name="Antonio M."/>
            <person name="Oren A."/>
            <person name="Chaudhuri R.R."/>
            <person name="La Ragione R."/>
            <person name="Hildebrand F."/>
            <person name="Pallen M.J."/>
        </authorList>
    </citation>
    <scope>NUCLEOTIDE SEQUENCE</scope>
    <source>
        <strain evidence="8">21143</strain>
    </source>
</reference>
<reference evidence="8" key="1">
    <citation type="submission" date="2020-10" db="EMBL/GenBank/DDBJ databases">
        <authorList>
            <person name="Gilroy R."/>
        </authorList>
    </citation>
    <scope>NUCLEOTIDE SEQUENCE</scope>
    <source>
        <strain evidence="8">21143</strain>
    </source>
</reference>
<evidence type="ECO:0000256" key="4">
    <source>
        <dbReference type="ARBA" id="ARBA00023136"/>
    </source>
</evidence>
<comment type="similarity">
    <text evidence="2">Belongs to the SusD family.</text>
</comment>
<dbReference type="Pfam" id="PF07980">
    <property type="entry name" value="SusD_RagB"/>
    <property type="match status" value="1"/>
</dbReference>
<evidence type="ECO:0000256" key="2">
    <source>
        <dbReference type="ARBA" id="ARBA00006275"/>
    </source>
</evidence>
<dbReference type="EMBL" id="DVKT01000076">
    <property type="protein sequence ID" value="HIT40429.1"/>
    <property type="molecule type" value="Genomic_DNA"/>
</dbReference>
<comment type="caution">
    <text evidence="8">The sequence shown here is derived from an EMBL/GenBank/DDBJ whole genome shotgun (WGS) entry which is preliminary data.</text>
</comment>
<evidence type="ECO:0000313" key="9">
    <source>
        <dbReference type="Proteomes" id="UP000886722"/>
    </source>
</evidence>
<dbReference type="Pfam" id="PF14322">
    <property type="entry name" value="SusD-like_3"/>
    <property type="match status" value="1"/>
</dbReference>
<evidence type="ECO:0000259" key="7">
    <source>
        <dbReference type="Pfam" id="PF14322"/>
    </source>
</evidence>
<name>A0A9D1GHT7_9BACT</name>
<dbReference type="InterPro" id="IPR011990">
    <property type="entry name" value="TPR-like_helical_dom_sf"/>
</dbReference>
<evidence type="ECO:0000256" key="5">
    <source>
        <dbReference type="ARBA" id="ARBA00023237"/>
    </source>
</evidence>
<keyword evidence="4" id="KW-0472">Membrane</keyword>
<dbReference type="Proteomes" id="UP000886722">
    <property type="component" value="Unassembled WGS sequence"/>
</dbReference>
<keyword evidence="5" id="KW-0998">Cell outer membrane</keyword>
<dbReference type="SUPFAM" id="SSF48452">
    <property type="entry name" value="TPR-like"/>
    <property type="match status" value="1"/>
</dbReference>
<proteinExistence type="inferred from homology"/>
<protein>
    <submittedName>
        <fullName evidence="8">RagB/SusD family nutrient uptake outer membrane protein</fullName>
    </submittedName>
</protein>
<feature type="domain" description="RagB/SusD" evidence="6">
    <location>
        <begin position="345"/>
        <end position="491"/>
    </location>
</feature>
<sequence length="507" mass="58498">MIRKVVYPILLALCLSTGGCSDFLERSAQNLVIPTTCADYTEILQGEGYFYNLVKMGVWLNLMTDDMELYTPLQDNTLPVTLNKYRYVYQWRDEIEIEDESFEDELFNYLYSQILVANTCLDALNRGLEGTPEEQDILRGQALFHRAFSYLMLANVYAVPYDMATPETLCVPLKTDPTPSLQPYNRATFAEVYEQIDKDIVEGLKVLKGKDTGNYYYIGYDAMLFVAMRKALYTNDFDAAIEYGKEILASNDKLFDITDRTQSVAPGEISGSADYDNFMQPANPELMYCFAGSTSTISTLISISNSGEQTFTLSRTIDNNLIGLYDYDTTTCIGDHRLAYWYIPPRKGKDQYYNAGNYNALKFNSYDNLYMRAAFRSAEAYVTLAEAYARKESPDYDTALDYANRLRKYRLDAQAYRELTPSDFRGGEEIVQFIWDERRRELCFEELHRFIDLRRTTRTEIVHPYGKAGYYKLEKDDAAYTLNFPIAERRINPQNVNSRPVRSMISY</sequence>
<gene>
    <name evidence="8" type="ORF">IAD06_10420</name>
</gene>
<evidence type="ECO:0000259" key="6">
    <source>
        <dbReference type="Pfam" id="PF07980"/>
    </source>
</evidence>
<keyword evidence="3" id="KW-0732">Signal</keyword>
<dbReference type="GO" id="GO:0009279">
    <property type="term" value="C:cell outer membrane"/>
    <property type="evidence" value="ECO:0007669"/>
    <property type="project" value="UniProtKB-SubCell"/>
</dbReference>
<dbReference type="PROSITE" id="PS51257">
    <property type="entry name" value="PROKAR_LIPOPROTEIN"/>
    <property type="match status" value="1"/>
</dbReference>
<feature type="domain" description="SusD-like N-terminal" evidence="7">
    <location>
        <begin position="74"/>
        <end position="207"/>
    </location>
</feature>
<evidence type="ECO:0000313" key="8">
    <source>
        <dbReference type="EMBL" id="HIT40429.1"/>
    </source>
</evidence>
<evidence type="ECO:0000256" key="3">
    <source>
        <dbReference type="ARBA" id="ARBA00022729"/>
    </source>
</evidence>
<organism evidence="8 9">
    <name type="scientific">Candidatus Caccoplasma intestinavium</name>
    <dbReference type="NCBI Taxonomy" id="2840716"/>
    <lineage>
        <taxon>Bacteria</taxon>
        <taxon>Pseudomonadati</taxon>
        <taxon>Bacteroidota</taxon>
        <taxon>Bacteroidia</taxon>
        <taxon>Bacteroidales</taxon>
        <taxon>Bacteroidaceae</taxon>
        <taxon>Bacteroidaceae incertae sedis</taxon>
        <taxon>Candidatus Caccoplasma</taxon>
    </lineage>
</organism>
<evidence type="ECO:0000256" key="1">
    <source>
        <dbReference type="ARBA" id="ARBA00004442"/>
    </source>
</evidence>
<dbReference type="AlphaFoldDB" id="A0A9D1GHT7"/>
<dbReference type="InterPro" id="IPR033985">
    <property type="entry name" value="SusD-like_N"/>
</dbReference>
<comment type="subcellular location">
    <subcellularLocation>
        <location evidence="1">Cell outer membrane</location>
    </subcellularLocation>
</comment>
<accession>A0A9D1GHT7</accession>